<evidence type="ECO:0000313" key="2">
    <source>
        <dbReference type="EMBL" id="KAG2584188.1"/>
    </source>
</evidence>
<accession>A0A8T0RGE0</accession>
<reference evidence="2" key="1">
    <citation type="submission" date="2020-05" db="EMBL/GenBank/DDBJ databases">
        <title>WGS assembly of Panicum virgatum.</title>
        <authorList>
            <person name="Lovell J.T."/>
            <person name="Jenkins J."/>
            <person name="Shu S."/>
            <person name="Juenger T.E."/>
            <person name="Schmutz J."/>
        </authorList>
    </citation>
    <scope>NUCLEOTIDE SEQUENCE</scope>
    <source>
        <strain evidence="2">AP13</strain>
    </source>
</reference>
<comment type="caution">
    <text evidence="2">The sequence shown here is derived from an EMBL/GenBank/DDBJ whole genome shotgun (WGS) entry which is preliminary data.</text>
</comment>
<feature type="compositionally biased region" description="Pro residues" evidence="1">
    <location>
        <begin position="31"/>
        <end position="40"/>
    </location>
</feature>
<organism evidence="2 3">
    <name type="scientific">Panicum virgatum</name>
    <name type="common">Blackwell switchgrass</name>
    <dbReference type="NCBI Taxonomy" id="38727"/>
    <lineage>
        <taxon>Eukaryota</taxon>
        <taxon>Viridiplantae</taxon>
        <taxon>Streptophyta</taxon>
        <taxon>Embryophyta</taxon>
        <taxon>Tracheophyta</taxon>
        <taxon>Spermatophyta</taxon>
        <taxon>Magnoliopsida</taxon>
        <taxon>Liliopsida</taxon>
        <taxon>Poales</taxon>
        <taxon>Poaceae</taxon>
        <taxon>PACMAD clade</taxon>
        <taxon>Panicoideae</taxon>
        <taxon>Panicodae</taxon>
        <taxon>Paniceae</taxon>
        <taxon>Panicinae</taxon>
        <taxon>Panicum</taxon>
        <taxon>Panicum sect. Hiantes</taxon>
    </lineage>
</organism>
<feature type="compositionally biased region" description="Basic residues" evidence="1">
    <location>
        <begin position="105"/>
        <end position="114"/>
    </location>
</feature>
<dbReference type="Proteomes" id="UP000823388">
    <property type="component" value="Chromosome 6K"/>
</dbReference>
<feature type="region of interest" description="Disordered" evidence="1">
    <location>
        <begin position="86"/>
        <end position="114"/>
    </location>
</feature>
<gene>
    <name evidence="2" type="ORF">PVAP13_6KG279906</name>
</gene>
<evidence type="ECO:0000313" key="3">
    <source>
        <dbReference type="Proteomes" id="UP000823388"/>
    </source>
</evidence>
<feature type="region of interest" description="Disordered" evidence="1">
    <location>
        <begin position="27"/>
        <end position="63"/>
    </location>
</feature>
<dbReference type="EMBL" id="CM029047">
    <property type="protein sequence ID" value="KAG2584188.1"/>
    <property type="molecule type" value="Genomic_DNA"/>
</dbReference>
<proteinExistence type="predicted"/>
<sequence>MPATLERPRALPGHWYAGFPTHAYAARVDNPAPPPPPDPWCPHRLAQKPSTATSRAVSTSARPPACAGRAAAASAGSWDSFRLFPSEHASSDAGGCPTRGAAAAARRRGRGGRR</sequence>
<evidence type="ECO:0000256" key="1">
    <source>
        <dbReference type="SAM" id="MobiDB-lite"/>
    </source>
</evidence>
<feature type="compositionally biased region" description="Low complexity" evidence="1">
    <location>
        <begin position="50"/>
        <end position="63"/>
    </location>
</feature>
<keyword evidence="3" id="KW-1185">Reference proteome</keyword>
<dbReference type="AlphaFoldDB" id="A0A8T0RGE0"/>
<protein>
    <submittedName>
        <fullName evidence="2">Uncharacterized protein</fullName>
    </submittedName>
</protein>
<name>A0A8T0RGE0_PANVG</name>